<dbReference type="PANTHER" id="PTHR37534:SF2">
    <property type="entry name" value="N-ACETYLTRANSFERASE DOMAIN-CONTAINING PROTEIN"/>
    <property type="match status" value="1"/>
</dbReference>
<dbReference type="PANTHER" id="PTHR37534">
    <property type="entry name" value="TRANSCRIPTIONAL ACTIVATOR PROTEIN UGA3"/>
    <property type="match status" value="1"/>
</dbReference>
<evidence type="ECO:0000256" key="1">
    <source>
        <dbReference type="ARBA" id="ARBA00023242"/>
    </source>
</evidence>
<keyword evidence="5" id="KW-1185">Reference proteome</keyword>
<dbReference type="CDD" id="cd00067">
    <property type="entry name" value="GAL4"/>
    <property type="match status" value="1"/>
</dbReference>
<dbReference type="SMART" id="SM00066">
    <property type="entry name" value="GAL4"/>
    <property type="match status" value="1"/>
</dbReference>
<name>A0A9P4X7S7_9HYPO</name>
<feature type="compositionally biased region" description="Low complexity" evidence="2">
    <location>
        <begin position="121"/>
        <end position="130"/>
    </location>
</feature>
<feature type="region of interest" description="Disordered" evidence="2">
    <location>
        <begin position="165"/>
        <end position="185"/>
    </location>
</feature>
<keyword evidence="1" id="KW-0539">Nucleus</keyword>
<dbReference type="GO" id="GO:0000976">
    <property type="term" value="F:transcription cis-regulatory region binding"/>
    <property type="evidence" value="ECO:0007669"/>
    <property type="project" value="TreeGrafter"/>
</dbReference>
<reference evidence="4 5" key="1">
    <citation type="submission" date="2018-06" db="EMBL/GenBank/DDBJ databases">
        <title>Genome analysis of cellulolytic fungus Trichoderma lentiforme CFAM-422.</title>
        <authorList>
            <person name="Steindorff A.S."/>
            <person name="Formighieri E.F."/>
            <person name="Midorikawa G.E.O."/>
            <person name="Tamietti M.S."/>
            <person name="Ramos E.Z."/>
            <person name="Silva A.S."/>
            <person name="Bon E.P.S."/>
            <person name="Mendes T.D."/>
            <person name="Damaso M.C.T."/>
            <person name="Favaro L.C.L."/>
        </authorList>
    </citation>
    <scope>NUCLEOTIDE SEQUENCE [LARGE SCALE GENOMIC DNA]</scope>
    <source>
        <strain evidence="4 5">CFAM-422</strain>
    </source>
</reference>
<dbReference type="EMBL" id="QLNT01000021">
    <property type="protein sequence ID" value="KAF3062743.1"/>
    <property type="molecule type" value="Genomic_DNA"/>
</dbReference>
<organism evidence="4 5">
    <name type="scientific">Trichoderma lentiforme</name>
    <dbReference type="NCBI Taxonomy" id="1567552"/>
    <lineage>
        <taxon>Eukaryota</taxon>
        <taxon>Fungi</taxon>
        <taxon>Dikarya</taxon>
        <taxon>Ascomycota</taxon>
        <taxon>Pezizomycotina</taxon>
        <taxon>Sordariomycetes</taxon>
        <taxon>Hypocreomycetidae</taxon>
        <taxon>Hypocreales</taxon>
        <taxon>Hypocreaceae</taxon>
        <taxon>Trichoderma</taxon>
    </lineage>
</organism>
<accession>A0A9P4X7S7</accession>
<evidence type="ECO:0000256" key="2">
    <source>
        <dbReference type="SAM" id="MobiDB-lite"/>
    </source>
</evidence>
<dbReference type="SUPFAM" id="SSF57701">
    <property type="entry name" value="Zn2/Cys6 DNA-binding domain"/>
    <property type="match status" value="1"/>
</dbReference>
<dbReference type="GO" id="GO:0000981">
    <property type="term" value="F:DNA-binding transcription factor activity, RNA polymerase II-specific"/>
    <property type="evidence" value="ECO:0007669"/>
    <property type="project" value="InterPro"/>
</dbReference>
<feature type="domain" description="Zn(2)-C6 fungal-type" evidence="3">
    <location>
        <begin position="20"/>
        <end position="50"/>
    </location>
</feature>
<dbReference type="PROSITE" id="PS00463">
    <property type="entry name" value="ZN2_CY6_FUNGAL_1"/>
    <property type="match status" value="1"/>
</dbReference>
<sequence length="633" mass="71324">MAHQEIEGPNRVQKKRARTGCLRCRTRRRKCDEHKPRCQRCIDAEAECVYGPRLSFLQKNAFTLSSNSRNDPSPRKPSGPPKYSKVQFVDNRSPKQKETGRNEESQISIPSPLSVERESNDSYNDSPSNNGPVATPGTSVGEQQSLYLGSDNLYDDYGGNFEKEQDAQAQNEATPHLSGVNQDRDIGIRHGDSYEIALDVLMTLGTGDPGVDVDTPTPVAPVLGNIEEINVSSPPSILKSIDDLGPISAQVANQLSLGRTIELLRHYRYKIAPWLDMCDMGQTFGLVIPHLAMRSEMLFDALLKLCATSYSATIYSSASNNSPTSDSIHPVYPIEYHLEHAKMWEVKLWSVLTAAEGFLVDPPKSWDNALARNNFLHIVYTQMTENSPLRVLNERMLWLLARFIVGVSVALLKATTSTINSSLLRNQLESTLSKGRKSRHISLHFAHEPLLLCTEVLDFAFGDEEVARSLSAEPTKPRAVRWKSIVDNLNDWYTNRPSTFRPVIEISNDEFSFPIIYFTSGAATFANQLYHTAMMLMLAHKPRTLQLDQRRSSSLSQLWHAQRICGIAINNNRCECWDPCLLTSFYLAAQRMTHESQQREILLGFKHIDSLGWRTDGFIERLNQDWHTSELLG</sequence>
<dbReference type="Pfam" id="PF00172">
    <property type="entry name" value="Zn_clus"/>
    <property type="match status" value="1"/>
</dbReference>
<dbReference type="PROSITE" id="PS50048">
    <property type="entry name" value="ZN2_CY6_FUNGAL_2"/>
    <property type="match status" value="1"/>
</dbReference>
<proteinExistence type="predicted"/>
<dbReference type="GO" id="GO:0005634">
    <property type="term" value="C:nucleus"/>
    <property type="evidence" value="ECO:0007669"/>
    <property type="project" value="TreeGrafter"/>
</dbReference>
<gene>
    <name evidence="4" type="ORF">CFAM422_010573</name>
</gene>
<evidence type="ECO:0000313" key="4">
    <source>
        <dbReference type="EMBL" id="KAF3062743.1"/>
    </source>
</evidence>
<evidence type="ECO:0000313" key="5">
    <source>
        <dbReference type="Proteomes" id="UP000801864"/>
    </source>
</evidence>
<evidence type="ECO:0000259" key="3">
    <source>
        <dbReference type="PROSITE" id="PS50048"/>
    </source>
</evidence>
<dbReference type="AlphaFoldDB" id="A0A9P4X7S7"/>
<dbReference type="Proteomes" id="UP000801864">
    <property type="component" value="Unassembled WGS sequence"/>
</dbReference>
<feature type="compositionally biased region" description="Basic and acidic residues" evidence="2">
    <location>
        <begin position="92"/>
        <end position="104"/>
    </location>
</feature>
<dbReference type="InterPro" id="IPR036864">
    <property type="entry name" value="Zn2-C6_fun-type_DNA-bd_sf"/>
</dbReference>
<protein>
    <recommendedName>
        <fullName evidence="3">Zn(2)-C6 fungal-type domain-containing protein</fullName>
    </recommendedName>
</protein>
<dbReference type="InterPro" id="IPR001138">
    <property type="entry name" value="Zn2Cys6_DnaBD"/>
</dbReference>
<dbReference type="Gene3D" id="4.10.240.10">
    <property type="entry name" value="Zn(2)-C6 fungal-type DNA-binding domain"/>
    <property type="match status" value="1"/>
</dbReference>
<dbReference type="GO" id="GO:0008270">
    <property type="term" value="F:zinc ion binding"/>
    <property type="evidence" value="ECO:0007669"/>
    <property type="project" value="InterPro"/>
</dbReference>
<comment type="caution">
    <text evidence="4">The sequence shown here is derived from an EMBL/GenBank/DDBJ whole genome shotgun (WGS) entry which is preliminary data.</text>
</comment>
<dbReference type="GO" id="GO:0045944">
    <property type="term" value="P:positive regulation of transcription by RNA polymerase II"/>
    <property type="evidence" value="ECO:0007669"/>
    <property type="project" value="TreeGrafter"/>
</dbReference>
<feature type="region of interest" description="Disordered" evidence="2">
    <location>
        <begin position="64"/>
        <end position="141"/>
    </location>
</feature>